<keyword evidence="2 3" id="KW-0175">Coiled coil</keyword>
<keyword evidence="6" id="KW-1185">Reference proteome</keyword>
<evidence type="ECO:0000256" key="3">
    <source>
        <dbReference type="SAM" id="Coils"/>
    </source>
</evidence>
<dbReference type="Proteomes" id="UP001497516">
    <property type="component" value="Chromosome 4"/>
</dbReference>
<dbReference type="GO" id="GO:0005829">
    <property type="term" value="C:cytosol"/>
    <property type="evidence" value="ECO:0007669"/>
    <property type="project" value="TreeGrafter"/>
</dbReference>
<dbReference type="PANTHER" id="PTHR32054">
    <property type="entry name" value="HEAVY CHAIN, PUTATIVE, EXPRESSED-RELATED-RELATED"/>
    <property type="match status" value="1"/>
</dbReference>
<gene>
    <name evidence="5" type="ORF">LTRI10_LOCUS26696</name>
</gene>
<feature type="compositionally biased region" description="Low complexity" evidence="4">
    <location>
        <begin position="63"/>
        <end position="94"/>
    </location>
</feature>
<dbReference type="EMBL" id="OZ034817">
    <property type="protein sequence ID" value="CAL1385570.1"/>
    <property type="molecule type" value="Genomic_DNA"/>
</dbReference>
<name>A0AAV2EJ58_9ROSI</name>
<comment type="similarity">
    <text evidence="1">Belongs to the WEB family.</text>
</comment>
<feature type="region of interest" description="Disordered" evidence="4">
    <location>
        <begin position="47"/>
        <end position="111"/>
    </location>
</feature>
<dbReference type="GO" id="GO:0009903">
    <property type="term" value="P:chloroplast avoidance movement"/>
    <property type="evidence" value="ECO:0007669"/>
    <property type="project" value="TreeGrafter"/>
</dbReference>
<evidence type="ECO:0000256" key="1">
    <source>
        <dbReference type="ARBA" id="ARBA00005485"/>
    </source>
</evidence>
<evidence type="ECO:0000256" key="4">
    <source>
        <dbReference type="SAM" id="MobiDB-lite"/>
    </source>
</evidence>
<evidence type="ECO:0000313" key="6">
    <source>
        <dbReference type="Proteomes" id="UP001497516"/>
    </source>
</evidence>
<sequence>MDVVVDDLANKSCSYRSSVDTSRPFSSVKEAVAIFGERFLLQNIYHSTPTTPTKHHQQPPPTADSASWKSASASPSPSASPSVVPDDVVTPNDSPKLKLEPSSNPSGSAIDESVLVESVRRLEAELEETKAALKQLKEQGSETEIALASLNAELHMNMARMARAEAAAAKKAADGKDEAAAARDDKLMMRMVGSPTLAQILNLGSEMSSNGYYSNKKMKANGKKKKPIVPLVGDFLYWKRKKDSRSAVSDNPLYGSPNVF</sequence>
<dbReference type="PANTHER" id="PTHR32054:SF11">
    <property type="entry name" value="EXPRESSED PROTEIN"/>
    <property type="match status" value="1"/>
</dbReference>
<accession>A0AAV2EJ58</accession>
<evidence type="ECO:0000256" key="2">
    <source>
        <dbReference type="ARBA" id="ARBA00023054"/>
    </source>
</evidence>
<reference evidence="5 6" key="1">
    <citation type="submission" date="2024-04" db="EMBL/GenBank/DDBJ databases">
        <authorList>
            <person name="Fracassetti M."/>
        </authorList>
    </citation>
    <scope>NUCLEOTIDE SEQUENCE [LARGE SCALE GENOMIC DNA]</scope>
</reference>
<dbReference type="AlphaFoldDB" id="A0AAV2EJ58"/>
<organism evidence="5 6">
    <name type="scientific">Linum trigynum</name>
    <dbReference type="NCBI Taxonomy" id="586398"/>
    <lineage>
        <taxon>Eukaryota</taxon>
        <taxon>Viridiplantae</taxon>
        <taxon>Streptophyta</taxon>
        <taxon>Embryophyta</taxon>
        <taxon>Tracheophyta</taxon>
        <taxon>Spermatophyta</taxon>
        <taxon>Magnoliopsida</taxon>
        <taxon>eudicotyledons</taxon>
        <taxon>Gunneridae</taxon>
        <taxon>Pentapetalae</taxon>
        <taxon>rosids</taxon>
        <taxon>fabids</taxon>
        <taxon>Malpighiales</taxon>
        <taxon>Linaceae</taxon>
        <taxon>Linum</taxon>
    </lineage>
</organism>
<dbReference type="GO" id="GO:0009904">
    <property type="term" value="P:chloroplast accumulation movement"/>
    <property type="evidence" value="ECO:0007669"/>
    <property type="project" value="TreeGrafter"/>
</dbReference>
<feature type="coiled-coil region" evidence="3">
    <location>
        <begin position="116"/>
        <end position="153"/>
    </location>
</feature>
<protein>
    <submittedName>
        <fullName evidence="5">Uncharacterized protein</fullName>
    </submittedName>
</protein>
<evidence type="ECO:0000313" key="5">
    <source>
        <dbReference type="EMBL" id="CAL1385570.1"/>
    </source>
</evidence>
<proteinExistence type="inferred from homology"/>